<organism evidence="1 2">
    <name type="scientific">Araneus ventricosus</name>
    <name type="common">Orbweaver spider</name>
    <name type="synonym">Epeira ventricosa</name>
    <dbReference type="NCBI Taxonomy" id="182803"/>
    <lineage>
        <taxon>Eukaryota</taxon>
        <taxon>Metazoa</taxon>
        <taxon>Ecdysozoa</taxon>
        <taxon>Arthropoda</taxon>
        <taxon>Chelicerata</taxon>
        <taxon>Arachnida</taxon>
        <taxon>Araneae</taxon>
        <taxon>Araneomorphae</taxon>
        <taxon>Entelegynae</taxon>
        <taxon>Araneoidea</taxon>
        <taxon>Araneidae</taxon>
        <taxon>Araneus</taxon>
    </lineage>
</organism>
<evidence type="ECO:0000313" key="2">
    <source>
        <dbReference type="Proteomes" id="UP000499080"/>
    </source>
</evidence>
<reference evidence="1 2" key="1">
    <citation type="journal article" date="2019" name="Sci. Rep.">
        <title>Orb-weaving spider Araneus ventricosus genome elucidates the spidroin gene catalogue.</title>
        <authorList>
            <person name="Kono N."/>
            <person name="Nakamura H."/>
            <person name="Ohtoshi R."/>
            <person name="Moran D.A.P."/>
            <person name="Shinohara A."/>
            <person name="Yoshida Y."/>
            <person name="Fujiwara M."/>
            <person name="Mori M."/>
            <person name="Tomita M."/>
            <person name="Arakawa K."/>
        </authorList>
    </citation>
    <scope>NUCLEOTIDE SEQUENCE [LARGE SCALE GENOMIC DNA]</scope>
</reference>
<dbReference type="Proteomes" id="UP000499080">
    <property type="component" value="Unassembled WGS sequence"/>
</dbReference>
<accession>A0A4Y2IXZ0</accession>
<dbReference type="AlphaFoldDB" id="A0A4Y2IXZ0"/>
<name>A0A4Y2IXZ0_ARAVE</name>
<comment type="caution">
    <text evidence="1">The sequence shown here is derived from an EMBL/GenBank/DDBJ whole genome shotgun (WGS) entry which is preliminary data.</text>
</comment>
<evidence type="ECO:0000313" key="1">
    <source>
        <dbReference type="EMBL" id="GBM82713.1"/>
    </source>
</evidence>
<protein>
    <submittedName>
        <fullName evidence="1">Uncharacterized protein</fullName>
    </submittedName>
</protein>
<keyword evidence="2" id="KW-1185">Reference proteome</keyword>
<sequence>MTRLASESAPNSPNFTSVPADRLLALDARFNGRGSLMESGFEPGALSLKPKSYHWPLRHYKILEEEIYGVDHPRSFST</sequence>
<gene>
    <name evidence="1" type="ORF">AVEN_107742_1</name>
</gene>
<dbReference type="EMBL" id="BGPR01003027">
    <property type="protein sequence ID" value="GBM82713.1"/>
    <property type="molecule type" value="Genomic_DNA"/>
</dbReference>
<proteinExistence type="predicted"/>